<dbReference type="AlphaFoldDB" id="A0AA88I9R3"/>
<dbReference type="InterPro" id="IPR043502">
    <property type="entry name" value="DNA/RNA_pol_sf"/>
</dbReference>
<gene>
    <name evidence="2" type="ORF">QYM36_000896</name>
</gene>
<evidence type="ECO:0000259" key="1">
    <source>
        <dbReference type="PROSITE" id="PS50878"/>
    </source>
</evidence>
<protein>
    <recommendedName>
        <fullName evidence="1">Reverse transcriptase domain-containing protein</fullName>
    </recommendedName>
</protein>
<proteinExistence type="predicted"/>
<dbReference type="PANTHER" id="PTHR47027">
    <property type="entry name" value="REVERSE TRANSCRIPTASE DOMAIN-CONTAINING PROTEIN"/>
    <property type="match status" value="1"/>
</dbReference>
<dbReference type="Proteomes" id="UP001187531">
    <property type="component" value="Unassembled WGS sequence"/>
</dbReference>
<feature type="domain" description="Reverse transcriptase" evidence="1">
    <location>
        <begin position="1"/>
        <end position="237"/>
    </location>
</feature>
<dbReference type="CDD" id="cd01650">
    <property type="entry name" value="RT_nLTR_like"/>
    <property type="match status" value="1"/>
</dbReference>
<accession>A0AA88I9R3</accession>
<dbReference type="Gene3D" id="3.30.70.270">
    <property type="match status" value="1"/>
</dbReference>
<evidence type="ECO:0000313" key="3">
    <source>
        <dbReference type="Proteomes" id="UP001187531"/>
    </source>
</evidence>
<dbReference type="PROSITE" id="PS50878">
    <property type="entry name" value="RT_POL"/>
    <property type="match status" value="1"/>
</dbReference>
<organism evidence="2 3">
    <name type="scientific">Artemia franciscana</name>
    <name type="common">Brine shrimp</name>
    <name type="synonym">Artemia sanfranciscana</name>
    <dbReference type="NCBI Taxonomy" id="6661"/>
    <lineage>
        <taxon>Eukaryota</taxon>
        <taxon>Metazoa</taxon>
        <taxon>Ecdysozoa</taxon>
        <taxon>Arthropoda</taxon>
        <taxon>Crustacea</taxon>
        <taxon>Branchiopoda</taxon>
        <taxon>Anostraca</taxon>
        <taxon>Artemiidae</taxon>
        <taxon>Artemia</taxon>
    </lineage>
</organism>
<evidence type="ECO:0000313" key="2">
    <source>
        <dbReference type="EMBL" id="KAK2724189.1"/>
    </source>
</evidence>
<dbReference type="GO" id="GO:0071897">
    <property type="term" value="P:DNA biosynthetic process"/>
    <property type="evidence" value="ECO:0007669"/>
    <property type="project" value="UniProtKB-ARBA"/>
</dbReference>
<dbReference type="Pfam" id="PF00078">
    <property type="entry name" value="RVT_1"/>
    <property type="match status" value="1"/>
</dbReference>
<dbReference type="PANTHER" id="PTHR47027:SF30">
    <property type="entry name" value="THAP-TYPE DOMAIN-CONTAINING PROTEIN"/>
    <property type="match status" value="1"/>
</dbReference>
<dbReference type="InterPro" id="IPR043128">
    <property type="entry name" value="Rev_trsase/Diguanyl_cyclase"/>
</dbReference>
<sequence>MNYRPISLGNCLGKILDKILNKRLELWLDERQILREEQAGFRKGYSPSDRMFVPNALISKYCKGNGKLYVAFLDLSRAFDNVDRIILFRTLLGTGIPSPFLRVLLSMYCLTRNVVKISGSGISRVFFNVKGVKQGSTLSLKLFAIFINDLAEYLEKRWAPVVHLGNKVLSLLLFPDDIALFARSNSELQTLLDLTAEYLEEKKLEINTKKTEVMIFCRRQSTGNKDEESFNLNGETVKVVSQALYLGFHLTSNGRWNNQIH</sequence>
<comment type="caution">
    <text evidence="2">The sequence shown here is derived from an EMBL/GenBank/DDBJ whole genome shotgun (WGS) entry which is preliminary data.</text>
</comment>
<dbReference type="InterPro" id="IPR000477">
    <property type="entry name" value="RT_dom"/>
</dbReference>
<dbReference type="EMBL" id="JAVRJZ010000003">
    <property type="protein sequence ID" value="KAK2724189.1"/>
    <property type="molecule type" value="Genomic_DNA"/>
</dbReference>
<keyword evidence="3" id="KW-1185">Reference proteome</keyword>
<dbReference type="SUPFAM" id="SSF56672">
    <property type="entry name" value="DNA/RNA polymerases"/>
    <property type="match status" value="1"/>
</dbReference>
<reference evidence="2" key="1">
    <citation type="submission" date="2023-07" db="EMBL/GenBank/DDBJ databases">
        <title>Chromosome-level genome assembly of Artemia franciscana.</title>
        <authorList>
            <person name="Jo E."/>
        </authorList>
    </citation>
    <scope>NUCLEOTIDE SEQUENCE</scope>
    <source>
        <tissue evidence="2">Whole body</tissue>
    </source>
</reference>
<name>A0AA88I9R3_ARTSF</name>